<comment type="caution">
    <text evidence="1">The sequence shown here is derived from an EMBL/GenBank/DDBJ whole genome shotgun (WGS) entry which is preliminary data.</text>
</comment>
<reference evidence="1 2" key="1">
    <citation type="submission" date="2021-06" db="EMBL/GenBank/DDBJ databases">
        <title>Caerostris extrusa draft genome.</title>
        <authorList>
            <person name="Kono N."/>
            <person name="Arakawa K."/>
        </authorList>
    </citation>
    <scope>NUCLEOTIDE SEQUENCE [LARGE SCALE GENOMIC DNA]</scope>
</reference>
<evidence type="ECO:0000313" key="1">
    <source>
        <dbReference type="EMBL" id="GIX79629.1"/>
    </source>
</evidence>
<sequence>MQTAFSCFASGHIQCLSFNNKVKLFFYLCQMRVGQCLFRVPSELCELHQDAKQTPSITKDLCQFRRQPSPQECHPERPNLCLPSAIACELIEDVMPFISKGALLSVYGVLHLPRQ</sequence>
<organism evidence="1 2">
    <name type="scientific">Caerostris extrusa</name>
    <name type="common">Bark spider</name>
    <name type="synonym">Caerostris bankana</name>
    <dbReference type="NCBI Taxonomy" id="172846"/>
    <lineage>
        <taxon>Eukaryota</taxon>
        <taxon>Metazoa</taxon>
        <taxon>Ecdysozoa</taxon>
        <taxon>Arthropoda</taxon>
        <taxon>Chelicerata</taxon>
        <taxon>Arachnida</taxon>
        <taxon>Araneae</taxon>
        <taxon>Araneomorphae</taxon>
        <taxon>Entelegynae</taxon>
        <taxon>Araneoidea</taxon>
        <taxon>Araneidae</taxon>
        <taxon>Caerostris</taxon>
    </lineage>
</organism>
<gene>
    <name evidence="1" type="ORF">CEXT_401841</name>
</gene>
<protein>
    <submittedName>
        <fullName evidence="1">Uncharacterized protein</fullName>
    </submittedName>
</protein>
<dbReference type="Proteomes" id="UP001054945">
    <property type="component" value="Unassembled WGS sequence"/>
</dbReference>
<evidence type="ECO:0000313" key="2">
    <source>
        <dbReference type="Proteomes" id="UP001054945"/>
    </source>
</evidence>
<dbReference type="EMBL" id="BPLR01002956">
    <property type="protein sequence ID" value="GIX79629.1"/>
    <property type="molecule type" value="Genomic_DNA"/>
</dbReference>
<accession>A0AAV4N4K1</accession>
<proteinExistence type="predicted"/>
<dbReference type="AlphaFoldDB" id="A0AAV4N4K1"/>
<name>A0AAV4N4K1_CAEEX</name>
<keyword evidence="2" id="KW-1185">Reference proteome</keyword>